<evidence type="ECO:0000313" key="2">
    <source>
        <dbReference type="EMBL" id="CEK51047.1"/>
    </source>
</evidence>
<dbReference type="EMBL" id="HACG01004182">
    <property type="protein sequence ID" value="CEK51047.1"/>
    <property type="molecule type" value="Transcribed_RNA"/>
</dbReference>
<protein>
    <recommendedName>
        <fullName evidence="1">Proprotein convertase subtilisin/kexin type 9 C-terminal domain-containing protein</fullName>
    </recommendedName>
</protein>
<sequence length="81" mass="8263">NTIQCSSILSTPSGQNVGDTTSVQCPTGGVLTGCNVYSKNGRAAGAYIEDKNGVDVCTAVNGFPRYSIEIGVQAVATCCQT</sequence>
<feature type="non-terminal residue" evidence="2">
    <location>
        <position position="1"/>
    </location>
</feature>
<dbReference type="Pfam" id="PF18459">
    <property type="entry name" value="PCSK9_C1"/>
    <property type="match status" value="1"/>
</dbReference>
<feature type="domain" description="Proprotein convertase subtilisin/kexin type 9 C-terminal" evidence="1">
    <location>
        <begin position="3"/>
        <end position="80"/>
    </location>
</feature>
<organism evidence="2">
    <name type="scientific">Arion vulgaris</name>
    <dbReference type="NCBI Taxonomy" id="1028688"/>
    <lineage>
        <taxon>Eukaryota</taxon>
        <taxon>Metazoa</taxon>
        <taxon>Spiralia</taxon>
        <taxon>Lophotrochozoa</taxon>
        <taxon>Mollusca</taxon>
        <taxon>Gastropoda</taxon>
        <taxon>Heterobranchia</taxon>
        <taxon>Euthyneura</taxon>
        <taxon>Panpulmonata</taxon>
        <taxon>Eupulmonata</taxon>
        <taxon>Stylommatophora</taxon>
        <taxon>Helicina</taxon>
        <taxon>Arionoidea</taxon>
        <taxon>Arionidae</taxon>
        <taxon>Arion</taxon>
    </lineage>
</organism>
<evidence type="ECO:0000259" key="1">
    <source>
        <dbReference type="Pfam" id="PF18459"/>
    </source>
</evidence>
<name>A0A0B6Y434_9EUPU</name>
<reference evidence="2" key="1">
    <citation type="submission" date="2014-12" db="EMBL/GenBank/DDBJ databases">
        <title>Insight into the proteome of Arion vulgaris.</title>
        <authorList>
            <person name="Aradska J."/>
            <person name="Bulat T."/>
            <person name="Smidak R."/>
            <person name="Sarate P."/>
            <person name="Gangsoo J."/>
            <person name="Sialana F."/>
            <person name="Bilban M."/>
            <person name="Lubec G."/>
        </authorList>
    </citation>
    <scope>NUCLEOTIDE SEQUENCE</scope>
    <source>
        <tissue evidence="2">Skin</tissue>
    </source>
</reference>
<dbReference type="Gene3D" id="2.60.120.690">
    <property type="entry name" value="Proprotein convertase subtilisin/kexin type 9"/>
    <property type="match status" value="1"/>
</dbReference>
<accession>A0A0B6Y434</accession>
<gene>
    <name evidence="2" type="primary">ORF12331</name>
</gene>
<dbReference type="AlphaFoldDB" id="A0A0B6Y434"/>
<proteinExistence type="predicted"/>
<dbReference type="InterPro" id="IPR041254">
    <property type="entry name" value="PCSK9_C1"/>
</dbReference>